<proteinExistence type="predicted"/>
<dbReference type="Proteomes" id="UP000515955">
    <property type="component" value="Chromosome"/>
</dbReference>
<feature type="transmembrane region" description="Helical" evidence="1">
    <location>
        <begin position="30"/>
        <end position="50"/>
    </location>
</feature>
<evidence type="ECO:0008006" key="4">
    <source>
        <dbReference type="Google" id="ProtNLM"/>
    </source>
</evidence>
<keyword evidence="1" id="KW-0472">Membrane</keyword>
<evidence type="ECO:0000313" key="3">
    <source>
        <dbReference type="Proteomes" id="UP000515955"/>
    </source>
</evidence>
<feature type="transmembrane region" description="Helical" evidence="1">
    <location>
        <begin position="62"/>
        <end position="82"/>
    </location>
</feature>
<evidence type="ECO:0000313" key="2">
    <source>
        <dbReference type="EMBL" id="QNN66233.1"/>
    </source>
</evidence>
<gene>
    <name evidence="2" type="ORF">H9L12_07740</name>
</gene>
<dbReference type="EMBL" id="CP060717">
    <property type="protein sequence ID" value="QNN66233.1"/>
    <property type="molecule type" value="Genomic_DNA"/>
</dbReference>
<dbReference type="KEGG" id="srhi:H9L12_07740"/>
<sequence>MAAAMAATVVLGFSTHLALGRSSFSAPLFVHFHAVLFMGWTAIFVTQSWLATRGPIALHRKLGWVAVCWLAAMLVAGMWVMIAKVRAADVPFFFRPQVMLVLNPIGLMTFAGLTIAAVRMRRRTDWHARLHICGMSAIMGPAFGRLLPMPLLMPAAMEVAVLFGLLFPIAGIVIDRRKHGAAHPVWKIGIAVIVGSVILADVIAYSPLGSAIYDAVVAGSAGADVSGMDYPPPPPGAPLPAAR</sequence>
<feature type="transmembrane region" description="Helical" evidence="1">
    <location>
        <begin position="153"/>
        <end position="173"/>
    </location>
</feature>
<reference evidence="2 3" key="1">
    <citation type="submission" date="2020-08" db="EMBL/GenBank/DDBJ databases">
        <title>Genome sequence of Sphingomonas rhizophila KACC 19189T.</title>
        <authorList>
            <person name="Hyun D.-W."/>
            <person name="Bae J.-W."/>
        </authorList>
    </citation>
    <scope>NUCLEOTIDE SEQUENCE [LARGE SCALE GENOMIC DNA]</scope>
    <source>
        <strain evidence="2 3">KACC 19189</strain>
    </source>
</reference>
<feature type="transmembrane region" description="Helical" evidence="1">
    <location>
        <begin position="94"/>
        <end position="118"/>
    </location>
</feature>
<evidence type="ECO:0000256" key="1">
    <source>
        <dbReference type="SAM" id="Phobius"/>
    </source>
</evidence>
<dbReference type="AlphaFoldDB" id="A0A7G9SEF8"/>
<organism evidence="2 3">
    <name type="scientific">Sphingomonas rhizophila</name>
    <dbReference type="NCBI Taxonomy" id="2071607"/>
    <lineage>
        <taxon>Bacteria</taxon>
        <taxon>Pseudomonadati</taxon>
        <taxon>Pseudomonadota</taxon>
        <taxon>Alphaproteobacteria</taxon>
        <taxon>Sphingomonadales</taxon>
        <taxon>Sphingomonadaceae</taxon>
        <taxon>Sphingomonas</taxon>
    </lineage>
</organism>
<keyword evidence="1" id="KW-1133">Transmembrane helix</keyword>
<name>A0A7G9SEF8_9SPHN</name>
<feature type="transmembrane region" description="Helical" evidence="1">
    <location>
        <begin position="185"/>
        <end position="205"/>
    </location>
</feature>
<feature type="transmembrane region" description="Helical" evidence="1">
    <location>
        <begin position="130"/>
        <end position="147"/>
    </location>
</feature>
<keyword evidence="3" id="KW-1185">Reference proteome</keyword>
<protein>
    <recommendedName>
        <fullName evidence="4">DUF2306 domain-containing protein</fullName>
    </recommendedName>
</protein>
<keyword evidence="1" id="KW-0812">Transmembrane</keyword>
<accession>A0A7G9SEF8</accession>